<gene>
    <name evidence="1" type="ORF">BCV53_10955</name>
</gene>
<sequence>MENILLNDNADEIPKNCAKKTSKKRLVFCWFFHFTGRKEIFLQSSRFAAMHIPFFNGKY</sequence>
<organism evidence="1 2">
    <name type="scientific">Parageobacillus thermoglucosidasius</name>
    <name type="common">Geobacillus thermoglucosidasius</name>
    <dbReference type="NCBI Taxonomy" id="1426"/>
    <lineage>
        <taxon>Bacteria</taxon>
        <taxon>Bacillati</taxon>
        <taxon>Bacillota</taxon>
        <taxon>Bacilli</taxon>
        <taxon>Bacillales</taxon>
        <taxon>Anoxybacillaceae</taxon>
        <taxon>Parageobacillus</taxon>
    </lineage>
</organism>
<name>A0AAN0YQD2_PARTM</name>
<evidence type="ECO:0000313" key="1">
    <source>
        <dbReference type="EMBL" id="ANZ30566.1"/>
    </source>
</evidence>
<proteinExistence type="predicted"/>
<accession>A0AAN0YQD2</accession>
<evidence type="ECO:0000313" key="2">
    <source>
        <dbReference type="Proteomes" id="UP000093052"/>
    </source>
</evidence>
<dbReference type="KEGG" id="ptl:AOT13_10940"/>
<protein>
    <submittedName>
        <fullName evidence="1">Uncharacterized protein</fullName>
    </submittedName>
</protein>
<reference evidence="2" key="1">
    <citation type="journal article" date="2016" name="Genome Announc.">
        <title>Complete Genome Sequence of Geobacillus thermoglucosidasius NCIMB 11955, the Progenitor of a Bioethanol Production Strain.</title>
        <authorList>
            <person name="Sheng L."/>
            <person name="Zhang Y."/>
            <person name="Minton N.P."/>
        </authorList>
    </citation>
    <scope>NUCLEOTIDE SEQUENCE [LARGE SCALE GENOMIC DNA]</scope>
    <source>
        <strain evidence="2">NCIMB 11955</strain>
    </source>
</reference>
<dbReference type="EMBL" id="CP016622">
    <property type="protein sequence ID" value="ANZ30566.1"/>
    <property type="molecule type" value="Genomic_DNA"/>
</dbReference>
<dbReference type="AlphaFoldDB" id="A0AAN0YQD2"/>
<keyword evidence="2" id="KW-1185">Reference proteome</keyword>
<dbReference type="Proteomes" id="UP000093052">
    <property type="component" value="Chromosome"/>
</dbReference>